<dbReference type="InterPro" id="IPR055135">
    <property type="entry name" value="PRMT_dom"/>
</dbReference>
<evidence type="ECO:0000313" key="8">
    <source>
        <dbReference type="Proteomes" id="UP000008743"/>
    </source>
</evidence>
<dbReference type="PROSITE" id="PS51678">
    <property type="entry name" value="SAM_MT_PRMT"/>
    <property type="match status" value="1"/>
</dbReference>
<dbReference type="Proteomes" id="UP000008743">
    <property type="component" value="Unassembled WGS sequence"/>
</dbReference>
<dbReference type="CDD" id="cd02440">
    <property type="entry name" value="AdoMet_MTases"/>
    <property type="match status" value="1"/>
</dbReference>
<evidence type="ECO:0000256" key="2">
    <source>
        <dbReference type="ARBA" id="ARBA00022679"/>
    </source>
</evidence>
<name>A0A0D2U3E6_CAPO3</name>
<dbReference type="Pfam" id="PF06325">
    <property type="entry name" value="PrmA"/>
    <property type="match status" value="1"/>
</dbReference>
<dbReference type="SUPFAM" id="SSF53335">
    <property type="entry name" value="S-adenosyl-L-methionine-dependent methyltransferases"/>
    <property type="match status" value="2"/>
</dbReference>
<dbReference type="GO" id="GO:0042054">
    <property type="term" value="F:histone methyltransferase activity"/>
    <property type="evidence" value="ECO:0007669"/>
    <property type="project" value="TreeGrafter"/>
</dbReference>
<dbReference type="FunFam" id="3.40.50.150:FF:000071">
    <property type="entry name" value="Protein arginine N-methyltransferase 7"/>
    <property type="match status" value="1"/>
</dbReference>
<proteinExistence type="predicted"/>
<gene>
    <name evidence="7" type="ORF">CAOG_001152</name>
</gene>
<protein>
    <recommendedName>
        <fullName evidence="6">Protein arginine N-methyltransferase domain-containing protein</fullName>
    </recommendedName>
</protein>
<dbReference type="eggNOG" id="KOG1501">
    <property type="taxonomic scope" value="Eukaryota"/>
</dbReference>
<dbReference type="Gene3D" id="3.40.50.150">
    <property type="entry name" value="Vaccinia Virus protein VP39"/>
    <property type="match status" value="1"/>
</dbReference>
<dbReference type="PANTHER" id="PTHR11006:SF4">
    <property type="entry name" value="PROTEIN ARGININE N-METHYLTRANSFERASE 7"/>
    <property type="match status" value="1"/>
</dbReference>
<dbReference type="STRING" id="595528.A0A0D2U3E6"/>
<reference evidence="8" key="1">
    <citation type="submission" date="2011-02" db="EMBL/GenBank/DDBJ databases">
        <title>The Genome Sequence of Capsaspora owczarzaki ATCC 30864.</title>
        <authorList>
            <person name="Russ C."/>
            <person name="Cuomo C."/>
            <person name="Burger G."/>
            <person name="Gray M.W."/>
            <person name="Holland P.W.H."/>
            <person name="King N."/>
            <person name="Lang F.B.F."/>
            <person name="Roger A.J."/>
            <person name="Ruiz-Trillo I."/>
            <person name="Young S.K."/>
            <person name="Zeng Q."/>
            <person name="Gargeya S."/>
            <person name="Alvarado L."/>
            <person name="Berlin A."/>
            <person name="Chapman S.B."/>
            <person name="Chen Z."/>
            <person name="Freedman E."/>
            <person name="Gellesch M."/>
            <person name="Goldberg J."/>
            <person name="Griggs A."/>
            <person name="Gujja S."/>
            <person name="Heilman E."/>
            <person name="Heiman D."/>
            <person name="Howarth C."/>
            <person name="Mehta T."/>
            <person name="Neiman D."/>
            <person name="Pearson M."/>
            <person name="Roberts A."/>
            <person name="Saif S."/>
            <person name="Shea T."/>
            <person name="Shenoy N."/>
            <person name="Sisk P."/>
            <person name="Stolte C."/>
            <person name="Sykes S."/>
            <person name="White J."/>
            <person name="Yandava C."/>
            <person name="Haas B."/>
            <person name="Nusbaum C."/>
            <person name="Birren B."/>
        </authorList>
    </citation>
    <scope>NUCLEOTIDE SEQUENCE</scope>
    <source>
        <strain evidence="8">ATCC 30864</strain>
    </source>
</reference>
<dbReference type="AlphaFoldDB" id="A0A0D2U3E6"/>
<feature type="compositionally biased region" description="Acidic residues" evidence="5">
    <location>
        <begin position="14"/>
        <end position="23"/>
    </location>
</feature>
<dbReference type="RefSeq" id="XP_004366023.2">
    <property type="nucleotide sequence ID" value="XM_004365966.2"/>
</dbReference>
<dbReference type="PhylomeDB" id="A0A0D2U3E6"/>
<keyword evidence="8" id="KW-1185">Reference proteome</keyword>
<dbReference type="InParanoid" id="A0A0D2U3E6"/>
<evidence type="ECO:0000256" key="1">
    <source>
        <dbReference type="ARBA" id="ARBA00022603"/>
    </source>
</evidence>
<feature type="compositionally biased region" description="Low complexity" evidence="5">
    <location>
        <begin position="203"/>
        <end position="215"/>
    </location>
</feature>
<feature type="domain" description="Protein arginine N-methyltransferase" evidence="6">
    <location>
        <begin position="257"/>
        <end position="348"/>
    </location>
</feature>
<dbReference type="GO" id="GO:0016274">
    <property type="term" value="F:protein-arginine N-methyltransferase activity"/>
    <property type="evidence" value="ECO:0007669"/>
    <property type="project" value="InterPro"/>
</dbReference>
<feature type="region of interest" description="Disordered" evidence="5">
    <location>
        <begin position="201"/>
        <end position="222"/>
    </location>
</feature>
<organism evidence="7 8">
    <name type="scientific">Capsaspora owczarzaki (strain ATCC 30864)</name>
    <dbReference type="NCBI Taxonomy" id="595528"/>
    <lineage>
        <taxon>Eukaryota</taxon>
        <taxon>Filasterea</taxon>
        <taxon>Capsaspora</taxon>
    </lineage>
</organism>
<dbReference type="InterPro" id="IPR025799">
    <property type="entry name" value="Arg_MeTrfase"/>
</dbReference>
<dbReference type="Gene3D" id="2.70.160.11">
    <property type="entry name" value="Hnrnp arginine n-methyltransferase1"/>
    <property type="match status" value="2"/>
</dbReference>
<sequence length="749" mass="81615">MSAGGKKARAVDPSDLDNDDEHQEELGQASFADMLLDIERNNLYDAAIKRTIATRLAAGLPPPVVLDIGTGTGLLAMMAVRAGAQRVVACEVFKPMAAVAKLIARENGMGDKISVFGKHSTDLKLSNKADMLITEIFDTELIGEGILAALEHAQQKLLKPQQTPLLQQDQPARFDVVPGSATMVGQLVHCPALEKWSHYPLKSSAPHSSSTPQSAEPLPPQKFSDWTFAADQSRHDVCPSITLPHSTQLDRLADNITAVSPPFALIEFDFTRPVVFGAHGVRKNAVQVALHADVPEDKRECHALVVWWVLHLDSETHLSTAPCWIPHTSTEPRQWRDHWMQNAYVLPRGRPRLFAPGSLVTVEVSHDLYAIHCHVSAGAVQSQEPDRPLSGGTSCTCDAHNLCGREQLWLYNDTEKMGTVWRWIDSAISRCPETVRAVALGDMPHVAGMIASTALRANKTVGQVQVVSLAPHQSAIPSPSAVARQVLFANQVGDVVSIQASEDTVNAFVENPVFVPASLQDRSGTAPPPSDSARRVQWYEGEVDVVAGIPYYSDICIPHETLFRFRNELRELAPLLSPTARVLPQVGRLMAVVVQLDELWKSHGEINGASGFTMAALKSVRQASSKGEYVYNMHEYGFVALSQPQCLMRVDFQAVVGAAASDTTSSSPVQHQCQLNVDKAGVAHAILTWLEYGVDNVGDIQFSPLVSTPHCYVSSLRFIDAFPSVTASSILTVSAAEERDNLEFAMSWN</sequence>
<dbReference type="InterPro" id="IPR029063">
    <property type="entry name" value="SAM-dependent_MTases_sf"/>
</dbReference>
<accession>A0A0D2U3E6</accession>
<evidence type="ECO:0000256" key="3">
    <source>
        <dbReference type="ARBA" id="ARBA00022691"/>
    </source>
</evidence>
<evidence type="ECO:0000256" key="5">
    <source>
        <dbReference type="SAM" id="MobiDB-lite"/>
    </source>
</evidence>
<dbReference type="PANTHER" id="PTHR11006">
    <property type="entry name" value="PROTEIN ARGININE N-METHYLTRANSFERASE"/>
    <property type="match status" value="1"/>
</dbReference>
<keyword evidence="3 4" id="KW-0949">S-adenosyl-L-methionine</keyword>
<evidence type="ECO:0000313" key="7">
    <source>
        <dbReference type="EMBL" id="KJE89721.1"/>
    </source>
</evidence>
<dbReference type="GO" id="GO:0032259">
    <property type="term" value="P:methylation"/>
    <property type="evidence" value="ECO:0007669"/>
    <property type="project" value="UniProtKB-KW"/>
</dbReference>
<dbReference type="Pfam" id="PF22528">
    <property type="entry name" value="PRMT_C"/>
    <property type="match status" value="1"/>
</dbReference>
<keyword evidence="1 4" id="KW-0489">Methyltransferase</keyword>
<evidence type="ECO:0000259" key="6">
    <source>
        <dbReference type="Pfam" id="PF22528"/>
    </source>
</evidence>
<feature type="region of interest" description="Disordered" evidence="5">
    <location>
        <begin position="1"/>
        <end position="23"/>
    </location>
</feature>
<dbReference type="EMBL" id="KE346360">
    <property type="protein sequence ID" value="KJE89721.1"/>
    <property type="molecule type" value="Genomic_DNA"/>
</dbReference>
<evidence type="ECO:0000256" key="4">
    <source>
        <dbReference type="PROSITE-ProRule" id="PRU01015"/>
    </source>
</evidence>
<keyword evidence="2 4" id="KW-0808">Transferase</keyword>
<dbReference type="OrthoDB" id="412876at2759"/>